<dbReference type="Proteomes" id="UP001501353">
    <property type="component" value="Unassembled WGS sequence"/>
</dbReference>
<evidence type="ECO:0000313" key="1">
    <source>
        <dbReference type="EMBL" id="GAA4027383.1"/>
    </source>
</evidence>
<gene>
    <name evidence="1" type="ORF">GCM10022212_26860</name>
</gene>
<comment type="caution">
    <text evidence="1">The sequence shown here is derived from an EMBL/GenBank/DDBJ whole genome shotgun (WGS) entry which is preliminary data.</text>
</comment>
<accession>A0ABP7TJU5</accession>
<proteinExistence type="predicted"/>
<sequence>MVLSQIGLAALHWVGRHGLPIQRIYDPFVNVMKNSHGVMKNSRVGRTLKRAFNASQDGTMLSPR</sequence>
<name>A0ABP7TJU5_9BURK</name>
<keyword evidence="2" id="KW-1185">Reference proteome</keyword>
<dbReference type="EMBL" id="BAAAZE010000010">
    <property type="protein sequence ID" value="GAA4027383.1"/>
    <property type="molecule type" value="Genomic_DNA"/>
</dbReference>
<evidence type="ECO:0000313" key="2">
    <source>
        <dbReference type="Proteomes" id="UP001501353"/>
    </source>
</evidence>
<organism evidence="1 2">
    <name type="scientific">Actimicrobium antarcticum</name>
    <dbReference type="NCBI Taxonomy" id="1051899"/>
    <lineage>
        <taxon>Bacteria</taxon>
        <taxon>Pseudomonadati</taxon>
        <taxon>Pseudomonadota</taxon>
        <taxon>Betaproteobacteria</taxon>
        <taxon>Burkholderiales</taxon>
        <taxon>Oxalobacteraceae</taxon>
        <taxon>Actimicrobium</taxon>
    </lineage>
</organism>
<protein>
    <submittedName>
        <fullName evidence="1">Uncharacterized protein</fullName>
    </submittedName>
</protein>
<reference evidence="2" key="1">
    <citation type="journal article" date="2019" name="Int. J. Syst. Evol. Microbiol.">
        <title>The Global Catalogue of Microorganisms (GCM) 10K type strain sequencing project: providing services to taxonomists for standard genome sequencing and annotation.</title>
        <authorList>
            <consortium name="The Broad Institute Genomics Platform"/>
            <consortium name="The Broad Institute Genome Sequencing Center for Infectious Disease"/>
            <person name="Wu L."/>
            <person name="Ma J."/>
        </authorList>
    </citation>
    <scope>NUCLEOTIDE SEQUENCE [LARGE SCALE GENOMIC DNA]</scope>
    <source>
        <strain evidence="2">JCM 16673</strain>
    </source>
</reference>